<keyword evidence="21 37" id="KW-0401">Integrin</keyword>
<dbReference type="Gene3D" id="2.60.40.1530">
    <property type="entry name" value="ntegrin, alpha v. Chain A, domain 4"/>
    <property type="match status" value="1"/>
</dbReference>
<comment type="similarity">
    <text evidence="4">Belongs to the PDK/BCKDK protein kinase family.</text>
</comment>
<dbReference type="GO" id="GO:0007160">
    <property type="term" value="P:cell-matrix adhesion"/>
    <property type="evidence" value="ECO:0007669"/>
    <property type="project" value="TreeGrafter"/>
</dbReference>
<dbReference type="GO" id="GO:0046872">
    <property type="term" value="F:metal ion binding"/>
    <property type="evidence" value="ECO:0007669"/>
    <property type="project" value="UniProtKB-KW"/>
</dbReference>
<evidence type="ECO:0000256" key="31">
    <source>
        <dbReference type="ARBA" id="ARBA00062424"/>
    </source>
</evidence>
<dbReference type="Pfam" id="PF20806">
    <property type="entry name" value="Integrin_A_Ig_3"/>
    <property type="match status" value="1"/>
</dbReference>
<dbReference type="InterPro" id="IPR032695">
    <property type="entry name" value="Integrin_dom_sf"/>
</dbReference>
<keyword evidence="16" id="KW-0106">Calcium</keyword>
<dbReference type="PANTHER" id="PTHR23220:SF9">
    <property type="entry name" value="INTEGRIN ALPHA-6"/>
    <property type="match status" value="1"/>
</dbReference>
<evidence type="ECO:0000313" key="40">
    <source>
        <dbReference type="EMBL" id="MXQ82423.1"/>
    </source>
</evidence>
<dbReference type="Pfam" id="PF10436">
    <property type="entry name" value="BCDHK_Adom3"/>
    <property type="match status" value="1"/>
</dbReference>
<dbReference type="Pfam" id="PF08441">
    <property type="entry name" value="Integrin_A_Ig_1"/>
    <property type="match status" value="1"/>
</dbReference>
<dbReference type="GO" id="GO:0008305">
    <property type="term" value="C:integrin complex"/>
    <property type="evidence" value="ECO:0007669"/>
    <property type="project" value="InterPro"/>
</dbReference>
<comment type="similarity">
    <text evidence="5 37">Belongs to the integrin alpha chain family.</text>
</comment>
<dbReference type="GO" id="GO:0009897">
    <property type="term" value="C:external side of plasma membrane"/>
    <property type="evidence" value="ECO:0007669"/>
    <property type="project" value="TreeGrafter"/>
</dbReference>
<dbReference type="GO" id="GO:0005524">
    <property type="term" value="F:ATP binding"/>
    <property type="evidence" value="ECO:0007669"/>
    <property type="project" value="UniProtKB-KW"/>
</dbReference>
<dbReference type="EC" id="2.7.11.2" evidence="29"/>
<dbReference type="SUPFAM" id="SSF69012">
    <property type="entry name" value="alpha-ketoacid dehydrogenase kinase, N-terminal domain"/>
    <property type="match status" value="1"/>
</dbReference>
<evidence type="ECO:0000256" key="18">
    <source>
        <dbReference type="ARBA" id="ARBA00022889"/>
    </source>
</evidence>
<dbReference type="PRINTS" id="PR01185">
    <property type="entry name" value="INTEGRINA"/>
</dbReference>
<dbReference type="InterPro" id="IPR028994">
    <property type="entry name" value="Integrin_alpha_N"/>
</dbReference>
<evidence type="ECO:0000256" key="19">
    <source>
        <dbReference type="ARBA" id="ARBA00022946"/>
    </source>
</evidence>
<dbReference type="PANTHER" id="PTHR23220">
    <property type="entry name" value="INTEGRIN ALPHA"/>
    <property type="match status" value="1"/>
</dbReference>
<evidence type="ECO:0000256" key="11">
    <source>
        <dbReference type="ARBA" id="ARBA00022723"/>
    </source>
</evidence>
<feature type="repeat" description="FG-GAP" evidence="36">
    <location>
        <begin position="354"/>
        <end position="409"/>
    </location>
</feature>
<evidence type="ECO:0000256" key="16">
    <source>
        <dbReference type="ARBA" id="ARBA00022837"/>
    </source>
</evidence>
<evidence type="ECO:0000256" key="4">
    <source>
        <dbReference type="ARBA" id="ARBA00006155"/>
    </source>
</evidence>
<keyword evidence="7" id="KW-0597">Phosphoprotein</keyword>
<evidence type="ECO:0000256" key="12">
    <source>
        <dbReference type="ARBA" id="ARBA00022729"/>
    </source>
</evidence>
<dbReference type="Gene3D" id="1.20.140.20">
    <property type="entry name" value="Alpha-ketoacid/pyruvate dehydrogenase kinase, N-terminal domain"/>
    <property type="match status" value="1"/>
</dbReference>
<evidence type="ECO:0000256" key="2">
    <source>
        <dbReference type="ARBA" id="ARBA00004251"/>
    </source>
</evidence>
<dbReference type="InterPro" id="IPR000413">
    <property type="entry name" value="Integrin_alpha"/>
</dbReference>
<dbReference type="FunFam" id="2.60.40.1530:FF:000001">
    <property type="entry name" value="Integrin subunit alpha 7"/>
    <property type="match status" value="1"/>
</dbReference>
<dbReference type="CDD" id="cd16929">
    <property type="entry name" value="HATPase_PDK-like"/>
    <property type="match status" value="1"/>
</dbReference>
<dbReference type="FunFam" id="2.60.40.1510:FF:000002">
    <property type="entry name" value="integrin alpha-6 isoform X2"/>
    <property type="match status" value="1"/>
</dbReference>
<dbReference type="FunFam" id="2.130.10.130:FF:000002">
    <property type="entry name" value="integrin alpha-6 isoform X2"/>
    <property type="match status" value="2"/>
</dbReference>
<feature type="repeat" description="FG-GAP" evidence="36">
    <location>
        <begin position="234"/>
        <end position="290"/>
    </location>
</feature>
<dbReference type="Proteomes" id="UP000322234">
    <property type="component" value="Unassembled WGS sequence"/>
</dbReference>
<feature type="repeat" description="FG-GAP" evidence="36">
    <location>
        <begin position="291"/>
        <end position="353"/>
    </location>
</feature>
<dbReference type="InterPro" id="IPR018955">
    <property type="entry name" value="BCDHK/PDK_N"/>
</dbReference>
<keyword evidence="26 37" id="KW-0675">Receptor</keyword>
<evidence type="ECO:0000256" key="17">
    <source>
        <dbReference type="ARBA" id="ARBA00022840"/>
    </source>
</evidence>
<evidence type="ECO:0000256" key="25">
    <source>
        <dbReference type="ARBA" id="ARBA00023157"/>
    </source>
</evidence>
<comment type="subunit">
    <text evidence="31">Heterodimer of an alpha and a beta subunit. The alpha subunit is composed of a heavy and a light chain linked by a disulfide bond. Alpha-6 associates with either beta-1 (ITGB1) or beta-4 (ITGB4) to form ITGA6:ITGB1 and ITGA6:ITGB4, respectively. ITGA6:ITGB1 is found in a complex with CD9; interaction takes place in oocytes and is involved in sperm-egg fusion. ITGA6:ITGB4 is found in a ternary complex with NRG1 and ERBB3. ITGA6:ITGB4 is found in a ternary complex with IGF1 and IGF1R. ITGA6:ITGB4 interacts with IGF2. Interacts with ADAM9. Interacts with RAB21. Interacts with MDK. ITGA6:ITGB1 interacts with MDK; this interaction mediates MDK-induced neurite outgrowth. Interacts with CD82; this interaction down-regulates ITGA6-mediated cell adhesion.</text>
</comment>
<dbReference type="GO" id="GO:0098609">
    <property type="term" value="P:cell-cell adhesion"/>
    <property type="evidence" value="ECO:0007669"/>
    <property type="project" value="TreeGrafter"/>
</dbReference>
<keyword evidence="19" id="KW-0809">Transit peptide</keyword>
<dbReference type="SMART" id="SM00191">
    <property type="entry name" value="Int_alpha"/>
    <property type="match status" value="4"/>
</dbReference>
<dbReference type="EMBL" id="VBQZ03000012">
    <property type="protein sequence ID" value="MXQ82423.1"/>
    <property type="molecule type" value="Genomic_DNA"/>
</dbReference>
<feature type="region of interest" description="Disordered" evidence="38">
    <location>
        <begin position="520"/>
        <end position="541"/>
    </location>
</feature>
<dbReference type="GO" id="GO:0050900">
    <property type="term" value="P:leukocyte migration"/>
    <property type="evidence" value="ECO:0007669"/>
    <property type="project" value="TreeGrafter"/>
</dbReference>
<evidence type="ECO:0000256" key="28">
    <source>
        <dbReference type="ARBA" id="ARBA00023288"/>
    </source>
</evidence>
<dbReference type="InterPro" id="IPR048285">
    <property type="entry name" value="Integrin_alpha_Ig-like_2"/>
</dbReference>
<organism evidence="40 41">
    <name type="scientific">Bos mutus</name>
    <name type="common">wild yak</name>
    <dbReference type="NCBI Taxonomy" id="72004"/>
    <lineage>
        <taxon>Eukaryota</taxon>
        <taxon>Metazoa</taxon>
        <taxon>Chordata</taxon>
        <taxon>Craniata</taxon>
        <taxon>Vertebrata</taxon>
        <taxon>Euteleostomi</taxon>
        <taxon>Mammalia</taxon>
        <taxon>Eutheria</taxon>
        <taxon>Laurasiatheria</taxon>
        <taxon>Artiodactyla</taxon>
        <taxon>Ruminantia</taxon>
        <taxon>Pecora</taxon>
        <taxon>Bovidae</taxon>
        <taxon>Bovinae</taxon>
        <taxon>Bos</taxon>
    </lineage>
</organism>
<dbReference type="InterPro" id="IPR036890">
    <property type="entry name" value="HATPase_C_sf"/>
</dbReference>
<dbReference type="GO" id="GO:0033627">
    <property type="term" value="P:cell adhesion mediated by integrin"/>
    <property type="evidence" value="ECO:0007669"/>
    <property type="project" value="TreeGrafter"/>
</dbReference>
<evidence type="ECO:0000256" key="3">
    <source>
        <dbReference type="ARBA" id="ARBA00004305"/>
    </source>
</evidence>
<evidence type="ECO:0000256" key="33">
    <source>
        <dbReference type="ARBA" id="ARBA00068411"/>
    </source>
</evidence>
<keyword evidence="14" id="KW-0547">Nucleotide-binding</keyword>
<keyword evidence="25" id="KW-1015">Disulfide bond</keyword>
<evidence type="ECO:0000256" key="30">
    <source>
        <dbReference type="ARBA" id="ARBA00054656"/>
    </source>
</evidence>
<dbReference type="InterPro" id="IPR005467">
    <property type="entry name" value="His_kinase_dom"/>
</dbReference>
<evidence type="ECO:0000256" key="13">
    <source>
        <dbReference type="ARBA" id="ARBA00022737"/>
    </source>
</evidence>
<keyword evidence="27" id="KW-0325">Glycoprotein</keyword>
<evidence type="ECO:0000256" key="9">
    <source>
        <dbReference type="ARBA" id="ARBA00022685"/>
    </source>
</evidence>
<evidence type="ECO:0000256" key="29">
    <source>
        <dbReference type="ARBA" id="ARBA00039078"/>
    </source>
</evidence>
<gene>
    <name evidence="40" type="ORF">E5288_WYG010915</name>
</gene>
<evidence type="ECO:0000256" key="27">
    <source>
        <dbReference type="ARBA" id="ARBA00023180"/>
    </source>
</evidence>
<accession>A0A6B0R4K7</accession>
<keyword evidence="24" id="KW-0564">Palmitate</keyword>
<dbReference type="GO" id="GO:0007229">
    <property type="term" value="P:integrin-mediated signaling pathway"/>
    <property type="evidence" value="ECO:0007669"/>
    <property type="project" value="UniProtKB-KW"/>
</dbReference>
<dbReference type="Gene3D" id="2.60.40.1510">
    <property type="entry name" value="ntegrin, alpha v. Chain A, domain 3"/>
    <property type="match status" value="1"/>
</dbReference>
<dbReference type="InterPro" id="IPR013519">
    <property type="entry name" value="Int_alpha_beta-p"/>
</dbReference>
<evidence type="ECO:0000256" key="15">
    <source>
        <dbReference type="ARBA" id="ARBA00022777"/>
    </source>
</evidence>
<dbReference type="Gene3D" id="2.60.40.1460">
    <property type="entry name" value="Integrin domains. Chain A, domain 2"/>
    <property type="match status" value="1"/>
</dbReference>
<dbReference type="InterPro" id="IPR013649">
    <property type="entry name" value="Integrin_alpha_Ig-like_1"/>
</dbReference>
<keyword evidence="15" id="KW-0418">Kinase</keyword>
<evidence type="ECO:0000256" key="21">
    <source>
        <dbReference type="ARBA" id="ARBA00023037"/>
    </source>
</evidence>
<dbReference type="FunFam" id="3.30.565.10:FF:000007">
    <property type="entry name" value="Mitochondrial pyruvate dehydrogenase kinase isoform 2"/>
    <property type="match status" value="1"/>
</dbReference>
<evidence type="ECO:0000256" key="26">
    <source>
        <dbReference type="ARBA" id="ARBA00023170"/>
    </source>
</evidence>
<comment type="function">
    <text evidence="30">Integrin alpha-6/beta-1 (ITGA6:ITGB1) is a receptor for laminin on platelets. Integrin alpha-6/beta-1 (ITGA6:ITGB1) is present in oocytes and is involved in sperm-egg fusion. Integrin alpha-6/beta-4 (ITGA6:ITGB4) is a receptor for laminin in epithelial cells and it plays a critical structural role in the hemidesmosome. ITGA6:ITGB4 binds to NRG1 (via EGF domain) and this binding is essential for NRG1-ERBB signaling. ITGA6:ITGB4 binds to IGF1 and this binding is essential for IGF1 signaling. ITGA6:ITGB4 binds to IGF2 and this binding is essential for IGF2 signaling.</text>
</comment>
<keyword evidence="22" id="KW-0496">Mitochondrion</keyword>
<keyword evidence="20 37" id="KW-1133">Transmembrane helix</keyword>
<dbReference type="InterPro" id="IPR036784">
    <property type="entry name" value="AK/P_DHK_N_sf"/>
</dbReference>
<evidence type="ECO:0000256" key="1">
    <source>
        <dbReference type="ARBA" id="ARBA00004193"/>
    </source>
</evidence>
<dbReference type="PROSITE" id="PS00242">
    <property type="entry name" value="INTEGRIN_ALPHA"/>
    <property type="match status" value="1"/>
</dbReference>
<evidence type="ECO:0000256" key="10">
    <source>
        <dbReference type="ARBA" id="ARBA00022692"/>
    </source>
</evidence>
<feature type="domain" description="Histidine kinase" evidence="39">
    <location>
        <begin position="1354"/>
        <end position="1477"/>
    </location>
</feature>
<evidence type="ECO:0000256" key="38">
    <source>
        <dbReference type="SAM" id="MobiDB-lite"/>
    </source>
</evidence>
<evidence type="ECO:0000256" key="5">
    <source>
        <dbReference type="ARBA" id="ARBA00008054"/>
    </source>
</evidence>
<dbReference type="InterPro" id="IPR003594">
    <property type="entry name" value="HATPase_dom"/>
</dbReference>
<evidence type="ECO:0000256" key="6">
    <source>
        <dbReference type="ARBA" id="ARBA00022475"/>
    </source>
</evidence>
<name>A0A6B0R4K7_9CETA</name>
<comment type="subcellular location">
    <subcellularLocation>
        <location evidence="1">Cell membrane</location>
        <topology evidence="1">Lipid-anchor</topology>
    </subcellularLocation>
    <subcellularLocation>
        <location evidence="2">Cell membrane</location>
        <topology evidence="2">Single-pass type I membrane protein</topology>
    </subcellularLocation>
    <subcellularLocation>
        <location evidence="37">Membrane</location>
        <topology evidence="37">Single-pass type I membrane protein</topology>
    </subcellularLocation>
    <subcellularLocation>
        <location evidence="3">Mitochondrion matrix</location>
    </subcellularLocation>
</comment>
<evidence type="ECO:0000256" key="8">
    <source>
        <dbReference type="ARBA" id="ARBA00022679"/>
    </source>
</evidence>
<keyword evidence="10 37" id="KW-0812">Transmembrane</keyword>
<feature type="repeat" description="FG-GAP" evidence="36">
    <location>
        <begin position="52"/>
        <end position="117"/>
    </location>
</feature>
<feature type="compositionally biased region" description="Polar residues" evidence="38">
    <location>
        <begin position="522"/>
        <end position="534"/>
    </location>
</feature>
<evidence type="ECO:0000256" key="20">
    <source>
        <dbReference type="ARBA" id="ARBA00022989"/>
    </source>
</evidence>
<dbReference type="Pfam" id="PF01839">
    <property type="entry name" value="FG-GAP"/>
    <property type="match status" value="2"/>
</dbReference>
<evidence type="ECO:0000256" key="36">
    <source>
        <dbReference type="PROSITE-ProRule" id="PRU00803"/>
    </source>
</evidence>
<dbReference type="GO" id="GO:0005178">
    <property type="term" value="F:integrin binding"/>
    <property type="evidence" value="ECO:0007669"/>
    <property type="project" value="TreeGrafter"/>
</dbReference>
<dbReference type="FunFam" id="2.60.40.1460:FF:000002">
    <property type="entry name" value="Integrin subunit alpha 6"/>
    <property type="match status" value="1"/>
</dbReference>
<keyword evidence="23 37" id="KW-0472">Membrane</keyword>
<dbReference type="FunFam" id="1.20.5.930:FF:000001">
    <property type="entry name" value="Integrin subunit alpha V"/>
    <property type="match status" value="1"/>
</dbReference>
<dbReference type="Pfam" id="PF20805">
    <property type="entry name" value="Integrin_A_Ig_2"/>
    <property type="match status" value="1"/>
</dbReference>
<evidence type="ECO:0000259" key="39">
    <source>
        <dbReference type="PROSITE" id="PS50109"/>
    </source>
</evidence>
<dbReference type="PROSITE" id="PS50109">
    <property type="entry name" value="HIS_KIN"/>
    <property type="match status" value="1"/>
</dbReference>
<evidence type="ECO:0000256" key="34">
    <source>
        <dbReference type="ARBA" id="ARBA00079514"/>
    </source>
</evidence>
<dbReference type="Gene3D" id="3.30.565.10">
    <property type="entry name" value="Histidine kinase-like ATPase, C-terminal domain"/>
    <property type="match status" value="1"/>
</dbReference>
<sequence length="1520" mass="170028">MHWQLQPEDKRLLLVGAPRAVALPLQKANRTGGLYSCDITSRGPCTRIEFDNDADPSSESKEDQWMGVTVQSQGPGGKVVTCAHRYEKRQHVNTKQESRDIFGRCYVLSQNLRIEDDMDGGDWSFCDGRLRGHEKFGSCQQGVAATFTKDFHYIAFGAPGTYNWKGIVRVEQKNNTFFDMNIFEDGPYEVGGETDHDESLVPVPANSYLGLLFLTSVSYTDPDQFVYKTQPPREQPDTSPDVMMNSYLGFSLDSGKGIVSKDEITFVSGAPRANHSGAVVLLKRDLKSAHLLPEHIFDGEGLASSFGYDVAVVDLNKDGWQDIVIGAPQYFDRSGEVGGAAYVYINQQGRWNNVKPIRLNGTKDSMFGIAVKNIGDINQDGYPDIAVGAPYDGKGKVFIYHGSANGINTKPTQVLEGKSPFFGYSIAGNMDLDRNSYPDVAVGSLSDSVTIFRSRPVINIQQTITVTPNRIDLRQKTLCGAPSGICLKVKACFEYTAKPTGYNPSITIVGTLEAEKERRKSGLSSRVQFRNQGSEPKYSQELTLNRQKQKACMEETLWLQENIRDKLRPIPITASVEIQEPSTRRRVNSLPEVLPILNSNEPKFVHTDVHFLKEGCGDDNICNSNLKLEYKFCTREGNQDKFSYLPIHKGVPELVLKDQKDIALEITVTNSPSNPKNPTKDGDDAHEAKLIATFPDTLTYSAYRELRAFPEKQLSCVANQNGSQADCELGNPFKRNSSVTFYLILSTTEVTFDTTDLDINLKLETTSNQDNLASITATAKVVIELLLSVSGVAKPSQVYFGGTVVGEQAMKSEEDVGSLIEYEFRVINLGKPLKNLGTATLNIQWPKEISNGKWLLYLVKVESKGLEKITCEPQGEINFLKLTEAHNSRRKREIAERQTDDGRKFSLFSERKYQTLNCSVNVNCVNIKCPLRGLDSKASVVLRSRLWNSTFLEEYSKMNYLDILVRASIDVIAATENIKLPNAGTQVRVTVFPSKTVAQHSGVPWWIILVAILAGILMLGLLVFLLWKCGFFKRSRYDDSVPRYHAVRIRKEEREIPDEKYNDNPEKKQWITKLLATTSQHIMQSYGLCHAPVVENILECGVDVGGKCLTLSGPGKASEGPNLRVTFVDLCPAQRRGGPGSSKGGGGRGGSVNACEKTSFMFLRQELPVRLANIMKEISLLPDNLLRTPSVQLVQSWYIQSLQELLEFKDKSAEDAKTIYDFTDTVIRIRNRHNDVIPTMAEGVVEYKESFGVDPVTSQNVQYFLDRFYMSRISIRMLLNQHSLLFGGKGKGSLSHRKHVGSINPNCSVVEVIKDGYENARRLCDLYYINSPELELEELNAKSPGQPIQVVYVPSHLYHMVFELFKNAMRATMEHHADKGVYPPIQVHVTLGKEDLTVKMSDRGGGVPLRKIDRLFNYMYSTAPRPRVETSRAVPLAGFGYGLPISRLYAQYFQGDLKLYSLEGYGTDAVIYIKALSTESIERLPVYNKAAWKHYNTNHEADDWCVPSREPKDMTTFRSA</sequence>
<dbReference type="SUPFAM" id="SSF69318">
    <property type="entry name" value="Integrin alpha N-terminal domain"/>
    <property type="match status" value="1"/>
</dbReference>
<dbReference type="GO" id="GO:0004740">
    <property type="term" value="F:pyruvate dehydrogenase (acetyl-transferring) kinase activity"/>
    <property type="evidence" value="ECO:0007669"/>
    <property type="project" value="UniProtKB-EC"/>
</dbReference>
<feature type="repeat" description="FG-GAP" evidence="36">
    <location>
        <begin position="410"/>
        <end position="469"/>
    </location>
</feature>
<keyword evidence="6" id="KW-1003">Cell membrane</keyword>
<evidence type="ECO:0000256" key="37">
    <source>
        <dbReference type="RuleBase" id="RU003762"/>
    </source>
</evidence>
<reference evidence="40" key="1">
    <citation type="submission" date="2019-10" db="EMBL/GenBank/DDBJ databases">
        <title>The sequence and de novo assembly of the wild yak genome.</title>
        <authorList>
            <person name="Liu Y."/>
        </authorList>
    </citation>
    <scope>NUCLEOTIDE SEQUENCE [LARGE SCALE GENOMIC DNA]</scope>
    <source>
        <strain evidence="40">WY2019</strain>
    </source>
</reference>
<keyword evidence="12" id="KW-0732">Signal</keyword>
<dbReference type="GO" id="GO:0005759">
    <property type="term" value="C:mitochondrial matrix"/>
    <property type="evidence" value="ECO:0007669"/>
    <property type="project" value="UniProtKB-SubCell"/>
</dbReference>
<keyword evidence="41" id="KW-1185">Reference proteome</keyword>
<dbReference type="Pfam" id="PF02518">
    <property type="entry name" value="HATPase_c"/>
    <property type="match status" value="1"/>
</dbReference>
<keyword evidence="9" id="KW-0165">Cleavage on pair of basic residues</keyword>
<proteinExistence type="inferred from homology"/>
<dbReference type="InterPro" id="IPR013517">
    <property type="entry name" value="FG-GAP"/>
</dbReference>
<evidence type="ECO:0000256" key="7">
    <source>
        <dbReference type="ARBA" id="ARBA00022553"/>
    </source>
</evidence>
<evidence type="ECO:0000256" key="32">
    <source>
        <dbReference type="ARBA" id="ARBA00068408"/>
    </source>
</evidence>
<dbReference type="Gene3D" id="1.20.5.930">
    <property type="entry name" value="Bicelle-embedded integrin alpha(iib) transmembrane segment"/>
    <property type="match status" value="1"/>
</dbReference>
<keyword evidence="8" id="KW-0808">Transferase</keyword>
<evidence type="ECO:0000256" key="22">
    <source>
        <dbReference type="ARBA" id="ARBA00023128"/>
    </source>
</evidence>
<dbReference type="SUPFAM" id="SSF69179">
    <property type="entry name" value="Integrin domains"/>
    <property type="match status" value="3"/>
</dbReference>
<evidence type="ECO:0000256" key="35">
    <source>
        <dbReference type="ARBA" id="ARBA00080506"/>
    </source>
</evidence>
<protein>
    <recommendedName>
        <fullName evidence="32">Integrin alpha-6</fullName>
        <ecNumber evidence="29">2.7.11.2</ecNumber>
    </recommendedName>
    <alternativeName>
        <fullName evidence="35">CD49 antigen-like family member F</fullName>
    </alternativeName>
    <alternativeName>
        <fullName evidence="33">Integrin alpha-7</fullName>
    </alternativeName>
    <alternativeName>
        <fullName evidence="34">VLA-6</fullName>
    </alternativeName>
</protein>
<keyword evidence="13" id="KW-0677">Repeat</keyword>
<dbReference type="SMART" id="SM00387">
    <property type="entry name" value="HATPase_c"/>
    <property type="match status" value="1"/>
</dbReference>
<keyword evidence="28" id="KW-0449">Lipoprotein</keyword>
<dbReference type="SUPFAM" id="SSF55874">
    <property type="entry name" value="ATPase domain of HSP90 chaperone/DNA topoisomerase II/histidine kinase"/>
    <property type="match status" value="1"/>
</dbReference>
<dbReference type="InterPro" id="IPR048286">
    <property type="entry name" value="Integrin_alpha_Ig-like_3"/>
</dbReference>
<evidence type="ECO:0000256" key="23">
    <source>
        <dbReference type="ARBA" id="ARBA00023136"/>
    </source>
</evidence>
<keyword evidence="11" id="KW-0479">Metal-binding</keyword>
<keyword evidence="18 37" id="KW-0130">Cell adhesion</keyword>
<evidence type="ECO:0000256" key="14">
    <source>
        <dbReference type="ARBA" id="ARBA00022741"/>
    </source>
</evidence>
<keyword evidence="17" id="KW-0067">ATP-binding</keyword>
<dbReference type="PROSITE" id="PS51470">
    <property type="entry name" value="FG_GAP"/>
    <property type="match status" value="5"/>
</dbReference>
<feature type="transmembrane region" description="Helical" evidence="37">
    <location>
        <begin position="1003"/>
        <end position="1027"/>
    </location>
</feature>
<comment type="caution">
    <text evidence="40">The sequence shown here is derived from an EMBL/GenBank/DDBJ whole genome shotgun (WGS) entry which is preliminary data.</text>
</comment>
<evidence type="ECO:0000256" key="24">
    <source>
        <dbReference type="ARBA" id="ARBA00023139"/>
    </source>
</evidence>
<dbReference type="Gene3D" id="2.130.10.130">
    <property type="entry name" value="Integrin alpha, N-terminal"/>
    <property type="match status" value="1"/>
</dbReference>
<dbReference type="InterPro" id="IPR018184">
    <property type="entry name" value="Integrin_alpha_C_CS"/>
</dbReference>
<evidence type="ECO:0000313" key="41">
    <source>
        <dbReference type="Proteomes" id="UP000322234"/>
    </source>
</evidence>